<evidence type="ECO:0000259" key="1">
    <source>
        <dbReference type="PROSITE" id="PS50824"/>
    </source>
</evidence>
<dbReference type="InterPro" id="IPR004020">
    <property type="entry name" value="DAPIN"/>
</dbReference>
<feature type="domain" description="Pyrin" evidence="1">
    <location>
        <begin position="1"/>
        <end position="94"/>
    </location>
</feature>
<dbReference type="EMBL" id="JAOTOJ010000001">
    <property type="protein sequence ID" value="KAK9410169.1"/>
    <property type="molecule type" value="Genomic_DNA"/>
</dbReference>
<dbReference type="Gene3D" id="1.10.533.10">
    <property type="entry name" value="Death Domain, Fas"/>
    <property type="match status" value="1"/>
</dbReference>
<accession>A0AAW1C6W9</accession>
<evidence type="ECO:0000313" key="3">
    <source>
        <dbReference type="Proteomes" id="UP001474421"/>
    </source>
</evidence>
<dbReference type="InterPro" id="IPR011029">
    <property type="entry name" value="DEATH-like_dom_sf"/>
</dbReference>
<protein>
    <recommendedName>
        <fullName evidence="1">Pyrin domain-containing protein</fullName>
    </recommendedName>
</protein>
<dbReference type="SUPFAM" id="SSF47986">
    <property type="entry name" value="DEATH domain"/>
    <property type="match status" value="1"/>
</dbReference>
<dbReference type="CDD" id="cd08321">
    <property type="entry name" value="Pyrin_ASC-like"/>
    <property type="match status" value="1"/>
</dbReference>
<comment type="caution">
    <text evidence="2">The sequence shown here is derived from an EMBL/GenBank/DDBJ whole genome shotgun (WGS) entry which is preliminary data.</text>
</comment>
<reference evidence="2 3" key="1">
    <citation type="journal article" date="2024" name="Proc. Natl. Acad. Sci. U.S.A.">
        <title>The genetic regulatory architecture and epigenomic basis for age-related changes in rattlesnake venom.</title>
        <authorList>
            <person name="Hogan M.P."/>
            <person name="Holding M.L."/>
            <person name="Nystrom G.S."/>
            <person name="Colston T.J."/>
            <person name="Bartlett D.A."/>
            <person name="Mason A.J."/>
            <person name="Ellsworth S.A."/>
            <person name="Rautsaw R.M."/>
            <person name="Lawrence K.C."/>
            <person name="Strickland J.L."/>
            <person name="He B."/>
            <person name="Fraser P."/>
            <person name="Margres M.J."/>
            <person name="Gilbert D.M."/>
            <person name="Gibbs H.L."/>
            <person name="Parkinson C.L."/>
            <person name="Rokyta D.R."/>
        </authorList>
    </citation>
    <scope>NUCLEOTIDE SEQUENCE [LARGE SCALE GENOMIC DNA]</scope>
    <source>
        <strain evidence="2">DRR0105</strain>
    </source>
</reference>
<name>A0AAW1C6W9_CROAD</name>
<sequence length="104" mass="12074">MNNTVRSHLRKALNALEENPFEDFKWTLKCINHNGKENIPISSLEKATRLEVVDLLIQYYKEDAVDVCIIVLQQSNINNVARNLEEALQGKKIQCIYWITNCLQ</sequence>
<dbReference type="Pfam" id="PF02758">
    <property type="entry name" value="PYRIN"/>
    <property type="match status" value="1"/>
</dbReference>
<dbReference type="PROSITE" id="PS50824">
    <property type="entry name" value="DAPIN"/>
    <property type="match status" value="1"/>
</dbReference>
<organism evidence="2 3">
    <name type="scientific">Crotalus adamanteus</name>
    <name type="common">Eastern diamondback rattlesnake</name>
    <dbReference type="NCBI Taxonomy" id="8729"/>
    <lineage>
        <taxon>Eukaryota</taxon>
        <taxon>Metazoa</taxon>
        <taxon>Chordata</taxon>
        <taxon>Craniata</taxon>
        <taxon>Vertebrata</taxon>
        <taxon>Euteleostomi</taxon>
        <taxon>Lepidosauria</taxon>
        <taxon>Squamata</taxon>
        <taxon>Bifurcata</taxon>
        <taxon>Unidentata</taxon>
        <taxon>Episquamata</taxon>
        <taxon>Toxicofera</taxon>
        <taxon>Serpentes</taxon>
        <taxon>Colubroidea</taxon>
        <taxon>Viperidae</taxon>
        <taxon>Crotalinae</taxon>
        <taxon>Crotalus</taxon>
    </lineage>
</organism>
<dbReference type="Proteomes" id="UP001474421">
    <property type="component" value="Unassembled WGS sequence"/>
</dbReference>
<proteinExistence type="predicted"/>
<evidence type="ECO:0000313" key="2">
    <source>
        <dbReference type="EMBL" id="KAK9410169.1"/>
    </source>
</evidence>
<keyword evidence="3" id="KW-1185">Reference proteome</keyword>
<dbReference type="SMART" id="SM01289">
    <property type="entry name" value="PYRIN"/>
    <property type="match status" value="1"/>
</dbReference>
<gene>
    <name evidence="2" type="ORF">NXF25_001344</name>
</gene>
<dbReference type="AlphaFoldDB" id="A0AAW1C6W9"/>